<dbReference type="Pfam" id="PF05598">
    <property type="entry name" value="DUF772"/>
    <property type="match status" value="1"/>
</dbReference>
<dbReference type="RefSeq" id="WP_089947855.1">
    <property type="nucleotide sequence ID" value="NZ_FNOI01000007.1"/>
</dbReference>
<reference evidence="4" key="1">
    <citation type="submission" date="2016-10" db="EMBL/GenBank/DDBJ databases">
        <authorList>
            <person name="Varghese N."/>
            <person name="Submissions S."/>
        </authorList>
    </citation>
    <scope>NUCLEOTIDE SEQUENCE [LARGE SCALE GENOMIC DNA]</scope>
    <source>
        <strain evidence="4">DSM 26922</strain>
    </source>
</reference>
<sequence length="460" mass="52216">MLGPRQEAQAALFYEFSLEDHVPQNHLLRSIDRFVDLSSIRAHLAEFYSHTGRPSVDPELMIRMLLVGYCSGIRSERRLCEEVHLNLAYRWFCRLDLSDRIPDHSTFSKNRHGRFRESDLLRHVFETTVARCMDEGLVGGQGFAIDASLISADVQKQNSSKPEDWAARVAGINDAPRAVQKYLDTLDDEAFGAATATKPKFTAHADPASQWTAARKGPAFFAYSTNYLIDTDHSIIVDVDASRSNRTAEVGAMRKMIDRTEERFGLKPDWIAADTAYGSSDNLVWLALKRKILPFIPVFDKGERTDGTYSRSDFAWDDENDRYICPGGKEMKHTRRTYSDPARNAPEWKARKYRALKSDCIDCLLKAKCCPKTEMRAIHREKYEIVREFTRQCTASGFNQTASNRRKKVEMLFAHLKRILGLARLRLRGPNGVQDEFTLAATAQNLRKLAKLKPMGPAAG</sequence>
<dbReference type="Proteomes" id="UP000199441">
    <property type="component" value="Unassembled WGS sequence"/>
</dbReference>
<gene>
    <name evidence="3" type="ORF">SAMN04488001_3117</name>
</gene>
<dbReference type="AlphaFoldDB" id="A0A1H3BHB8"/>
<evidence type="ECO:0000313" key="3">
    <source>
        <dbReference type="EMBL" id="SDX40439.1"/>
    </source>
</evidence>
<evidence type="ECO:0000259" key="1">
    <source>
        <dbReference type="Pfam" id="PF05598"/>
    </source>
</evidence>
<keyword evidence="4" id="KW-1185">Reference proteome</keyword>
<dbReference type="InterPro" id="IPR008490">
    <property type="entry name" value="Transposase_InsH_N"/>
</dbReference>
<accession>A0A1H3BHB8</accession>
<name>A0A1H3BHB8_9RHOB</name>
<dbReference type="OrthoDB" id="9774608at2"/>
<feature type="domain" description="Transposase DDE" evidence="2">
    <location>
        <begin position="324"/>
        <end position="450"/>
    </location>
</feature>
<feature type="domain" description="Transposase InsH N-terminal" evidence="1">
    <location>
        <begin position="17"/>
        <end position="112"/>
    </location>
</feature>
<dbReference type="InterPro" id="IPR025668">
    <property type="entry name" value="Tnp_DDE_dom"/>
</dbReference>
<evidence type="ECO:0000313" key="4">
    <source>
        <dbReference type="Proteomes" id="UP000199441"/>
    </source>
</evidence>
<dbReference type="EMBL" id="FNOI01000007">
    <property type="protein sequence ID" value="SDX40439.1"/>
    <property type="molecule type" value="Genomic_DNA"/>
</dbReference>
<dbReference type="Pfam" id="PF13751">
    <property type="entry name" value="DDE_Tnp_1_6"/>
    <property type="match status" value="1"/>
</dbReference>
<organism evidence="3 4">
    <name type="scientific">Litoreibacter albidus</name>
    <dbReference type="NCBI Taxonomy" id="670155"/>
    <lineage>
        <taxon>Bacteria</taxon>
        <taxon>Pseudomonadati</taxon>
        <taxon>Pseudomonadota</taxon>
        <taxon>Alphaproteobacteria</taxon>
        <taxon>Rhodobacterales</taxon>
        <taxon>Roseobacteraceae</taxon>
        <taxon>Litoreibacter</taxon>
    </lineage>
</organism>
<dbReference type="PANTHER" id="PTHR33408">
    <property type="entry name" value="TRANSPOSASE"/>
    <property type="match status" value="1"/>
</dbReference>
<protein>
    <submittedName>
        <fullName evidence="3">Transposase</fullName>
    </submittedName>
</protein>
<proteinExistence type="predicted"/>
<evidence type="ECO:0000259" key="2">
    <source>
        <dbReference type="Pfam" id="PF13751"/>
    </source>
</evidence>